<evidence type="ECO:0000256" key="1">
    <source>
        <dbReference type="ARBA" id="ARBA00023015"/>
    </source>
</evidence>
<dbReference type="SUPFAM" id="SSF48008">
    <property type="entry name" value="GntR ligand-binding domain-like"/>
    <property type="match status" value="1"/>
</dbReference>
<sequence length="231" mass="25488">MAVNSTLPQVPRRSLVDTAIELIRAQIEGGAWKVGERIPKEQELADMLQVGRNTVREAVRVLSHADVLEVRQGDGTYVRTNVDPAEVMRRVSRSSLREHFELRAMLETEAARLAAINRSKSDVDFLRQLLRVRGAQPDHANLETFIEADLAFHCAVARVGGNSALSELYRYFANAVRHNSLSVLADDELPEPELEAHEAIVDAIERQDVDGAVAAVQAVVAPIIAALATRR</sequence>
<keyword evidence="1" id="KW-0805">Transcription regulation</keyword>
<dbReference type="PANTHER" id="PTHR43537:SF51">
    <property type="entry name" value="HTH-TYPE TRANSCRIPTIONAL REGULATOR LGOR-RELATED"/>
    <property type="match status" value="1"/>
</dbReference>
<dbReference type="SMART" id="SM00345">
    <property type="entry name" value="HTH_GNTR"/>
    <property type="match status" value="1"/>
</dbReference>
<evidence type="ECO:0000256" key="3">
    <source>
        <dbReference type="ARBA" id="ARBA00023163"/>
    </source>
</evidence>
<dbReference type="Gene3D" id="1.20.120.530">
    <property type="entry name" value="GntR ligand-binding domain-like"/>
    <property type="match status" value="1"/>
</dbReference>
<feature type="domain" description="HTH gntR-type" evidence="4">
    <location>
        <begin position="13"/>
        <end position="81"/>
    </location>
</feature>
<accession>A0A482J4X5</accession>
<dbReference type="InterPro" id="IPR008920">
    <property type="entry name" value="TF_FadR/GntR_C"/>
</dbReference>
<organism evidence="5 6">
    <name type="scientific">Cupriavidus metallidurans</name>
    <dbReference type="NCBI Taxonomy" id="119219"/>
    <lineage>
        <taxon>Bacteria</taxon>
        <taxon>Pseudomonadati</taxon>
        <taxon>Pseudomonadota</taxon>
        <taxon>Betaproteobacteria</taxon>
        <taxon>Burkholderiales</taxon>
        <taxon>Burkholderiaceae</taxon>
        <taxon>Cupriavidus</taxon>
    </lineage>
</organism>
<dbReference type="AlphaFoldDB" id="A0A482J4X5"/>
<evidence type="ECO:0000259" key="4">
    <source>
        <dbReference type="PROSITE" id="PS50949"/>
    </source>
</evidence>
<gene>
    <name evidence="5" type="ORF">DDF84_022655</name>
</gene>
<evidence type="ECO:0000313" key="5">
    <source>
        <dbReference type="EMBL" id="QBP14120.1"/>
    </source>
</evidence>
<dbReference type="InterPro" id="IPR036388">
    <property type="entry name" value="WH-like_DNA-bd_sf"/>
</dbReference>
<dbReference type="PRINTS" id="PR00035">
    <property type="entry name" value="HTHGNTR"/>
</dbReference>
<reference evidence="5 6" key="1">
    <citation type="submission" date="2019-03" db="EMBL/GenBank/DDBJ databases">
        <title>Comparative insights into the high quality Complete genome sequence of highly metal resistant Cupriavidus metallidurans strain BS1 isolated from a gold-copper mine.</title>
        <authorList>
            <person name="Mazhar H.S."/>
            <person name="Rensing C."/>
        </authorList>
    </citation>
    <scope>NUCLEOTIDE SEQUENCE [LARGE SCALE GENOMIC DNA]</scope>
    <source>
        <strain evidence="5 6">BS1</strain>
    </source>
</reference>
<dbReference type="InterPro" id="IPR011711">
    <property type="entry name" value="GntR_C"/>
</dbReference>
<dbReference type="Gene3D" id="1.10.10.10">
    <property type="entry name" value="Winged helix-like DNA-binding domain superfamily/Winged helix DNA-binding domain"/>
    <property type="match status" value="1"/>
</dbReference>
<dbReference type="PROSITE" id="PS50949">
    <property type="entry name" value="HTH_GNTR"/>
    <property type="match status" value="1"/>
</dbReference>
<dbReference type="CDD" id="cd07377">
    <property type="entry name" value="WHTH_GntR"/>
    <property type="match status" value="1"/>
</dbReference>
<name>A0A482J4X5_9BURK</name>
<dbReference type="GO" id="GO:0003677">
    <property type="term" value="F:DNA binding"/>
    <property type="evidence" value="ECO:0007669"/>
    <property type="project" value="UniProtKB-KW"/>
</dbReference>
<dbReference type="GO" id="GO:0003700">
    <property type="term" value="F:DNA-binding transcription factor activity"/>
    <property type="evidence" value="ECO:0007669"/>
    <property type="project" value="InterPro"/>
</dbReference>
<keyword evidence="2" id="KW-0238">DNA-binding</keyword>
<dbReference type="OrthoDB" id="5450856at2"/>
<dbReference type="SMART" id="SM00895">
    <property type="entry name" value="FCD"/>
    <property type="match status" value="1"/>
</dbReference>
<evidence type="ECO:0000256" key="2">
    <source>
        <dbReference type="ARBA" id="ARBA00023125"/>
    </source>
</evidence>
<dbReference type="Pfam" id="PF07729">
    <property type="entry name" value="FCD"/>
    <property type="match status" value="1"/>
</dbReference>
<keyword evidence="3" id="KW-0804">Transcription</keyword>
<dbReference type="Proteomes" id="UP000253772">
    <property type="component" value="Chromosome c2"/>
</dbReference>
<dbReference type="InterPro" id="IPR036390">
    <property type="entry name" value="WH_DNA-bd_sf"/>
</dbReference>
<dbReference type="SUPFAM" id="SSF46785">
    <property type="entry name" value="Winged helix' DNA-binding domain"/>
    <property type="match status" value="1"/>
</dbReference>
<dbReference type="Pfam" id="PF00392">
    <property type="entry name" value="GntR"/>
    <property type="match status" value="1"/>
</dbReference>
<proteinExistence type="predicted"/>
<evidence type="ECO:0000313" key="6">
    <source>
        <dbReference type="Proteomes" id="UP000253772"/>
    </source>
</evidence>
<dbReference type="InterPro" id="IPR000524">
    <property type="entry name" value="Tscrpt_reg_HTH_GntR"/>
</dbReference>
<dbReference type="PANTHER" id="PTHR43537">
    <property type="entry name" value="TRANSCRIPTIONAL REGULATOR, GNTR FAMILY"/>
    <property type="match status" value="1"/>
</dbReference>
<protein>
    <submittedName>
        <fullName evidence="5">FadR family transcriptional regulator</fullName>
    </submittedName>
</protein>
<dbReference type="EMBL" id="CP037901">
    <property type="protein sequence ID" value="QBP14120.1"/>
    <property type="molecule type" value="Genomic_DNA"/>
</dbReference>